<name>A0A9N9GXQ5_9GLOM</name>
<proteinExistence type="predicted"/>
<comment type="caution">
    <text evidence="2">The sequence shown here is derived from an EMBL/GenBank/DDBJ whole genome shotgun (WGS) entry which is preliminary data.</text>
</comment>
<accession>A0A9N9GXQ5</accession>
<feature type="region of interest" description="Disordered" evidence="1">
    <location>
        <begin position="33"/>
        <end position="55"/>
    </location>
</feature>
<evidence type="ECO:0000313" key="3">
    <source>
        <dbReference type="Proteomes" id="UP000789572"/>
    </source>
</evidence>
<evidence type="ECO:0000256" key="1">
    <source>
        <dbReference type="SAM" id="MobiDB-lite"/>
    </source>
</evidence>
<feature type="non-terminal residue" evidence="2">
    <location>
        <position position="55"/>
    </location>
</feature>
<feature type="compositionally biased region" description="Low complexity" evidence="1">
    <location>
        <begin position="33"/>
        <end position="46"/>
    </location>
</feature>
<dbReference type="AlphaFoldDB" id="A0A9N9GXQ5"/>
<protein>
    <submittedName>
        <fullName evidence="2">9201_t:CDS:1</fullName>
    </submittedName>
</protein>
<keyword evidence="3" id="KW-1185">Reference proteome</keyword>
<gene>
    <name evidence="2" type="ORF">POCULU_LOCUS9489</name>
</gene>
<organism evidence="2 3">
    <name type="scientific">Paraglomus occultum</name>
    <dbReference type="NCBI Taxonomy" id="144539"/>
    <lineage>
        <taxon>Eukaryota</taxon>
        <taxon>Fungi</taxon>
        <taxon>Fungi incertae sedis</taxon>
        <taxon>Mucoromycota</taxon>
        <taxon>Glomeromycotina</taxon>
        <taxon>Glomeromycetes</taxon>
        <taxon>Paraglomerales</taxon>
        <taxon>Paraglomeraceae</taxon>
        <taxon>Paraglomus</taxon>
    </lineage>
</organism>
<sequence>MTTPFNLPSLDSINFSAIQHQLNQQQDVVTAATASSVATTPTASPPQQLNQESQQ</sequence>
<dbReference type="EMBL" id="CAJVPJ010003607">
    <property type="protein sequence ID" value="CAG8642345.1"/>
    <property type="molecule type" value="Genomic_DNA"/>
</dbReference>
<reference evidence="2" key="1">
    <citation type="submission" date="2021-06" db="EMBL/GenBank/DDBJ databases">
        <authorList>
            <person name="Kallberg Y."/>
            <person name="Tangrot J."/>
            <person name="Rosling A."/>
        </authorList>
    </citation>
    <scope>NUCLEOTIDE SEQUENCE</scope>
    <source>
        <strain evidence="2">IA702</strain>
    </source>
</reference>
<dbReference type="Proteomes" id="UP000789572">
    <property type="component" value="Unassembled WGS sequence"/>
</dbReference>
<evidence type="ECO:0000313" key="2">
    <source>
        <dbReference type="EMBL" id="CAG8642345.1"/>
    </source>
</evidence>